<keyword evidence="18" id="KW-0472">Membrane</keyword>
<dbReference type="InterPro" id="IPR045357">
    <property type="entry name" value="Aminopeptidase_N-like_N"/>
</dbReference>
<proteinExistence type="inferred from homology"/>
<keyword evidence="17" id="KW-0482">Metalloprotease</keyword>
<dbReference type="EC" id="3.4.11.2" evidence="5"/>
<comment type="catalytic activity">
    <reaction evidence="1">
        <text>Release of an N-terminal amino acid, Xaa-|-Yaa- from a peptide, amide or arylamide. Xaa is preferably Ala, but may be most amino acids including Pro (slow action). When a terminal hydrophobic residue is followed by a prolyl residue, the two may be released as an intact Xaa-Pro dipeptide.</text>
        <dbReference type="EC" id="3.4.11.2"/>
    </reaction>
</comment>
<dbReference type="GO" id="GO:0016285">
    <property type="term" value="F:alanyl aminopeptidase activity"/>
    <property type="evidence" value="ECO:0007669"/>
    <property type="project" value="UniProtKB-EC"/>
</dbReference>
<evidence type="ECO:0000256" key="17">
    <source>
        <dbReference type="ARBA" id="ARBA00023049"/>
    </source>
</evidence>
<feature type="domain" description="ERAP1-like C-terminal" evidence="27">
    <location>
        <begin position="555"/>
        <end position="877"/>
    </location>
</feature>
<feature type="domain" description="Aminopeptidase N-like N-terminal" evidence="28">
    <location>
        <begin position="1794"/>
        <end position="1974"/>
    </location>
</feature>
<keyword evidence="8" id="KW-0336">GPI-anchor</keyword>
<dbReference type="PANTHER" id="PTHR11533:SF301">
    <property type="entry name" value="AMINOPEPTIDASE"/>
    <property type="match status" value="1"/>
</dbReference>
<dbReference type="Gene3D" id="1.10.390.10">
    <property type="entry name" value="Neutral Protease Domain 2"/>
    <property type="match status" value="3"/>
</dbReference>
<evidence type="ECO:0000256" key="8">
    <source>
        <dbReference type="ARBA" id="ARBA00022622"/>
    </source>
</evidence>
<dbReference type="InterPro" id="IPR050344">
    <property type="entry name" value="Peptidase_M1_aminopeptidases"/>
</dbReference>
<evidence type="ECO:0000259" key="26">
    <source>
        <dbReference type="Pfam" id="PF01433"/>
    </source>
</evidence>
<dbReference type="InterPro" id="IPR027268">
    <property type="entry name" value="Peptidase_M4/M1_CTD_sf"/>
</dbReference>
<feature type="domain" description="ERAP1-like C-terminal" evidence="27">
    <location>
        <begin position="2312"/>
        <end position="2628"/>
    </location>
</feature>
<dbReference type="Pfam" id="PF17900">
    <property type="entry name" value="Peptidase_M1_N"/>
    <property type="match status" value="3"/>
</dbReference>
<dbReference type="GO" id="GO:0008237">
    <property type="term" value="F:metallopeptidase activity"/>
    <property type="evidence" value="ECO:0007669"/>
    <property type="project" value="UniProtKB-KW"/>
</dbReference>
<evidence type="ECO:0000256" key="2">
    <source>
        <dbReference type="ARBA" id="ARBA00004606"/>
    </source>
</evidence>
<keyword evidence="30" id="KW-1185">Reference proteome</keyword>
<dbReference type="Gene3D" id="2.60.40.1730">
    <property type="entry name" value="tricorn interacting facor f3 domain"/>
    <property type="match status" value="3"/>
</dbReference>
<protein>
    <recommendedName>
        <fullName evidence="6">Aminopeptidase N</fullName>
        <ecNumber evidence="5">3.4.11.2</ecNumber>
    </recommendedName>
</protein>
<evidence type="ECO:0000256" key="5">
    <source>
        <dbReference type="ARBA" id="ARBA00012564"/>
    </source>
</evidence>
<dbReference type="FunFam" id="2.60.40.1730:FF:000012">
    <property type="entry name" value="Aminopeptidase N"/>
    <property type="match status" value="2"/>
</dbReference>
<keyword evidence="11 23" id="KW-0479">Metal-binding</keyword>
<dbReference type="CDD" id="cd09601">
    <property type="entry name" value="M1_APN-Q_like"/>
    <property type="match status" value="3"/>
</dbReference>
<dbReference type="Gene3D" id="2.60.40.1910">
    <property type="match status" value="3"/>
</dbReference>
<keyword evidence="10" id="KW-0812">Transmembrane</keyword>
<feature type="domain" description="ERAP1-like C-terminal" evidence="27">
    <location>
        <begin position="1436"/>
        <end position="1751"/>
    </location>
</feature>
<feature type="site" description="Transition state stabilizer" evidence="24">
    <location>
        <position position="408"/>
    </location>
</feature>
<evidence type="ECO:0000256" key="25">
    <source>
        <dbReference type="SAM" id="SignalP"/>
    </source>
</evidence>
<feature type="signal peptide" evidence="25">
    <location>
        <begin position="1"/>
        <end position="24"/>
    </location>
</feature>
<feature type="binding site" evidence="23">
    <location>
        <position position="325"/>
    </location>
    <ligand>
        <name>Zn(2+)</name>
        <dbReference type="ChEBI" id="CHEBI:29105"/>
        <note>catalytic</note>
    </ligand>
</feature>
<evidence type="ECO:0000256" key="24">
    <source>
        <dbReference type="PIRSR" id="PIRSR634016-4"/>
    </source>
</evidence>
<feature type="domain" description="Aminopeptidase N-like N-terminal" evidence="28">
    <location>
        <begin position="51"/>
        <end position="219"/>
    </location>
</feature>
<feature type="domain" description="Peptidase M1 membrane alanine aminopeptidase" evidence="26">
    <location>
        <begin position="2011"/>
        <end position="2213"/>
    </location>
</feature>
<evidence type="ECO:0000256" key="23">
    <source>
        <dbReference type="PIRSR" id="PIRSR634016-3"/>
    </source>
</evidence>
<evidence type="ECO:0000256" key="9">
    <source>
        <dbReference type="ARBA" id="ARBA00022670"/>
    </source>
</evidence>
<feature type="binding site" evidence="23">
    <location>
        <position position="344"/>
    </location>
    <ligand>
        <name>Zn(2+)</name>
        <dbReference type="ChEBI" id="CHEBI:29105"/>
        <note>catalytic</note>
    </ligand>
</feature>
<feature type="domain" description="Aminopeptidase N-like N-terminal" evidence="28">
    <location>
        <begin position="915"/>
        <end position="1097"/>
    </location>
</feature>
<evidence type="ECO:0000256" key="15">
    <source>
        <dbReference type="ARBA" id="ARBA00022968"/>
    </source>
</evidence>
<evidence type="ECO:0000256" key="10">
    <source>
        <dbReference type="ARBA" id="ARBA00022692"/>
    </source>
</evidence>
<evidence type="ECO:0000256" key="1">
    <source>
        <dbReference type="ARBA" id="ARBA00000098"/>
    </source>
</evidence>
<feature type="active site" description="Proton acceptor" evidence="22">
    <location>
        <position position="322"/>
    </location>
</feature>
<comment type="caution">
    <text evidence="29">The sequence shown here is derived from an EMBL/GenBank/DDBJ whole genome shotgun (WGS) entry which is preliminary data.</text>
</comment>
<sequence>MNVFTSKTTLLILLVLFTHNGSFSIENFEFENDYRLSKSIIPRKYFINYDEIDFIADTFKGSVEIHADVNEKTNKISLHKGKYLNITDVKINSSIKQKEVKINDKAETYTILLDSELKKSIPFVFTLNFKGKLRDDMIGFYKSSYKESNKERYLAATQFESTHARHAFPCFDEPALKANFLVTIKPPGDNYICLSNMPQIYTRKKICKFEQSVEMSTYLVAFIVADFEAVKDEKFAVWSRRDAVDQSKYALTIGQASQDYFSKHLNISYSLSKMDMVAVPDFSAGAMENWGLITYRETAVLYDENHSSNAAMQRVASVIVHEMAHQWFGNLVTPEWWNYLWLSEGFARYYEYMGTHALQPMWEMDKQFVVQQHQTALAVDSLVDSSPLTRRNITTQEQIGTTGGSITYNKGASIIRMMRHTFGSNIFDDALRIYLNERKYANASPDDLWEAIEKSLIKHKAQKLPVNVSSIMKTWTEQSGFPYISVVIKQDTITLEQNRFLLQDQNEVSDDFKWWVPITVASSCWNNVTEMQSTKPVFWLSEKKNSVKNTFGNEWIIFNVQSVGYYRVLYDEASWKKILSVLNSKDFEKISVENRAAIIDDLMNFARVKKVSYDLVFEGLKYLKRETSYLPFKAAFNGIDYLSKKLINDSRIGEFFRNHVQALLSKAYKNLTFNDKPDDKQSTILLRQEINSRLCNLGHSDCILDSLNHFYSWKNSKQGKYSIPKNQRGVVYCTAMKYGNEEDWEFLRLAYDNSNVAAEQIVILNALGCTKDKKLLEKHFLNALSGFSNSGIRKQDISYVFSGAHSSSPENAEYILDFVKNHITELHKYYKNYEDIVSLINGAVKSYQTENIHRKLKEMIENPGELKDNVKSLNKSLKIVEDERKWLERAYEDISKLVAPENYNVLYRLPKNILPIHYNIELTPFIKDPKDFTFNGKIEIIANVTKSTEKIVLHVNQLRDLNFKIYEEGNKEILIKSLVPDDTHDFVKIYLKYPVRNGTILKIDATFVGYLNTEMRGFYRSSYKISGKTRWLAATHLEPTGARRVFPCFDEPALKATFNISVMVPDSTYTAVSNMNRISKRGNLWVFEKTPPMSTYLVAIVVSDFQKKSADEQSSPTLSAYANPNVYKQLEYALQVMRPIVKSFEKKLNFTYTLPKLDMFALPDFSSGAMENWGLMTFRETNLLYDGEKMSSITAKQSIHNVIVHEITHQWFGNLVSPLWWDYVWLSEGFARYFQNHMYYKDAENWNLEGQFVVDHLQTSFSTDGTNGTHPVSAKVYTPSEIKGIFDKISYAKAASLIRMLEKLTGPTAFYGALQEYLKNRQYSFGTPTALFIPFQKQIGSGKSLTKFDVIEVMNSWTKQSGFPVVHASFKNGSMILTQKRFYTRPPNNSNSKSIWNIPITYTTRTVADFSDLRDVFWLKDKTATLEVRNANINDWIILNLQQAGYYRVNYDEAMWRLIISDLHSESRERIHPINRANLIDDLFNLARAGEIGYDIILSATDYLVNETDYVPWKAALTNLNYLTKRFVGRGFVEQAYKDYVINLLEPSFKRLGFFDKKDDKHTDILLRKVVLETLCAFGYEKCINEAKKLFEEERKQVIPIVPPNQQLFVYSAIARYSDERNWNYLYKKFTDSIYATEKSTLITVLACSSKPDLLNKLMELAITPDSEIRLQDVQKVFNNVIDGGPVGVNAALDFINKSYEDMYRYLGDYSVAKSTISTISKRLSTQELVDKFKKFTKDNLKRMESIKKTLQSSENRAKFELDWFKENAMKIAMSIDTKLFTRNPYRLPAIAIPKHYDISLKPDFETFTFNGSVKINITVQEDTYTITLNAADMDNIQVYYNEVKVAHKYDSTNQYLRIYFAEELRAKKLIQLNISYKGNLRDDMKGFYRSYYINEKGEKKWLLSTQFEPSYARRAFPCFDEPSFKATFKIRISRPNNLSTLSNMGSNPKTTPDVEGRSWDEYETTVNQMSTYLVAFVISDFVKTTDVQSRVNIWSRNQLKDYVKDSVRIGHNALTYLEKFLQINYTFPEMNFVAVPDFDMGAMENWGLVTYREYGLTYDLSKISATYKRYVETTVAHELVHMWFGNLVTCDWWDYTWLNEAFAEYLSYVTSDANQPTWKLMKQFVVNNLHSALAADASGTSHPMNNKVLTPRELQDGFDSIAYAKGSSILRMIDHSFGPKVFRLALRLYLEKHKYKNVHPQDLYNVIENKIAAEKIKIPGGLKVNSSTVIDSWTSQSGYPVVNTKRYGSTIEISQERFYISQPENGIKNKTLYWIPITYMSESNANFSHTLPYTWLHGTTENLYVFPTDKWYVLNVQQVGFYRVNYDGANWRALIRVLNSPNYQQIEEVSRAQLIDDSFNLARAGYIKYEIALDISKYLSQETMFYPLKAMNSVSDYLGRRIEAREDVKKLYSKHIFNILDKTYKKLGFEENMSKDSHLDQLTREIVLKLACKYGHEDCIKNAKSYFSSDFSRITPNIAGAVYCTAIEHGSDSDWNILWQKFKAANLATDYLTILRGLGCSREESVLTRYLDYAIEKDSPIRRQDIGTTFSSIYSSSQIGMQTTLKYILQNPEKLKKYYGDWEDVSGLIKNVAGYITTTKQLDMLKNANTNINSEFEDAVKSAIKSAEKNLKWFDDNVNDIYDWLKTNYDSITLKSL</sequence>
<dbReference type="InterPro" id="IPR001930">
    <property type="entry name" value="Peptidase_M1"/>
</dbReference>
<feature type="domain" description="Peptidase M1 membrane alanine aminopeptidase" evidence="26">
    <location>
        <begin position="249"/>
        <end position="475"/>
    </location>
</feature>
<keyword evidence="21" id="KW-0449">Lipoprotein</keyword>
<evidence type="ECO:0000256" key="4">
    <source>
        <dbReference type="ARBA" id="ARBA00010136"/>
    </source>
</evidence>
<dbReference type="PRINTS" id="PR00756">
    <property type="entry name" value="ALADIPTASE"/>
</dbReference>
<dbReference type="PANTHER" id="PTHR11533">
    <property type="entry name" value="PROTEASE M1 ZINC METALLOPROTEASE"/>
    <property type="match status" value="1"/>
</dbReference>
<evidence type="ECO:0000256" key="12">
    <source>
        <dbReference type="ARBA" id="ARBA00022729"/>
    </source>
</evidence>
<dbReference type="GO" id="GO:0006508">
    <property type="term" value="P:proteolysis"/>
    <property type="evidence" value="ECO:0007669"/>
    <property type="project" value="UniProtKB-KW"/>
</dbReference>
<keyword evidence="14 23" id="KW-0862">Zinc</keyword>
<evidence type="ECO:0000256" key="14">
    <source>
        <dbReference type="ARBA" id="ARBA00022833"/>
    </source>
</evidence>
<keyword evidence="9" id="KW-0645">Protease</keyword>
<feature type="chain" id="PRO_5044762532" description="Aminopeptidase N" evidence="25">
    <location>
        <begin position="25"/>
        <end position="2658"/>
    </location>
</feature>
<keyword evidence="15" id="KW-0735">Signal-anchor</keyword>
<dbReference type="InterPro" id="IPR042097">
    <property type="entry name" value="Aminopeptidase_N-like_N_sf"/>
</dbReference>
<dbReference type="InterPro" id="IPR014782">
    <property type="entry name" value="Peptidase_M1_dom"/>
</dbReference>
<evidence type="ECO:0000256" key="18">
    <source>
        <dbReference type="ARBA" id="ARBA00023136"/>
    </source>
</evidence>
<evidence type="ECO:0000259" key="28">
    <source>
        <dbReference type="Pfam" id="PF17900"/>
    </source>
</evidence>
<dbReference type="Proteomes" id="UP001627154">
    <property type="component" value="Unassembled WGS sequence"/>
</dbReference>
<keyword evidence="7" id="KW-1003">Cell membrane</keyword>
<dbReference type="GO" id="GO:0005886">
    <property type="term" value="C:plasma membrane"/>
    <property type="evidence" value="ECO:0007669"/>
    <property type="project" value="UniProtKB-SubCell"/>
</dbReference>
<dbReference type="GO" id="GO:0046872">
    <property type="term" value="F:metal ion binding"/>
    <property type="evidence" value="ECO:0007669"/>
    <property type="project" value="UniProtKB-KW"/>
</dbReference>
<evidence type="ECO:0000313" key="30">
    <source>
        <dbReference type="Proteomes" id="UP001627154"/>
    </source>
</evidence>
<feature type="domain" description="Peptidase M1 membrane alanine aminopeptidase" evidence="26">
    <location>
        <begin position="1132"/>
        <end position="1357"/>
    </location>
</feature>
<comment type="cofactor">
    <cofactor evidence="23">
        <name>Zn(2+)</name>
        <dbReference type="ChEBI" id="CHEBI:29105"/>
    </cofactor>
    <text evidence="23">Binds 1 zinc ion per subunit.</text>
</comment>
<keyword evidence="16" id="KW-1133">Transmembrane helix</keyword>
<dbReference type="Pfam" id="PF11838">
    <property type="entry name" value="ERAP1_C"/>
    <property type="match status" value="3"/>
</dbReference>
<evidence type="ECO:0000256" key="3">
    <source>
        <dbReference type="ARBA" id="ARBA00004609"/>
    </source>
</evidence>
<dbReference type="SUPFAM" id="SSF63737">
    <property type="entry name" value="Leukotriene A4 hydrolase N-terminal domain"/>
    <property type="match status" value="3"/>
</dbReference>
<name>A0ABD2W450_9HYME</name>
<comment type="similarity">
    <text evidence="4">Belongs to the peptidase M1 family.</text>
</comment>
<dbReference type="InterPro" id="IPR034016">
    <property type="entry name" value="M1_APN-typ"/>
</dbReference>
<comment type="subcellular location">
    <subcellularLocation>
        <location evidence="3">Cell membrane</location>
        <topology evidence="3">Lipid-anchor</topology>
        <topology evidence="3">GPI-anchor</topology>
    </subcellularLocation>
    <subcellularLocation>
        <location evidence="2">Membrane</location>
        <topology evidence="2">Single-pass type II membrane protein</topology>
    </subcellularLocation>
</comment>
<evidence type="ECO:0000256" key="22">
    <source>
        <dbReference type="PIRSR" id="PIRSR634016-1"/>
    </source>
</evidence>
<dbReference type="FunFam" id="1.25.50.20:FF:000001">
    <property type="entry name" value="Aminopeptidase"/>
    <property type="match status" value="3"/>
</dbReference>
<dbReference type="InterPro" id="IPR024571">
    <property type="entry name" value="ERAP1-like_C_dom"/>
</dbReference>
<evidence type="ECO:0000256" key="6">
    <source>
        <dbReference type="ARBA" id="ARBA00015611"/>
    </source>
</evidence>
<keyword evidence="19" id="KW-1015">Disulfide bond</keyword>
<dbReference type="Pfam" id="PF01433">
    <property type="entry name" value="Peptidase_M1"/>
    <property type="match status" value="3"/>
</dbReference>
<dbReference type="SUPFAM" id="SSF55486">
    <property type="entry name" value="Metalloproteases ('zincins'), catalytic domain"/>
    <property type="match status" value="3"/>
</dbReference>
<dbReference type="Gene3D" id="1.25.50.20">
    <property type="match status" value="3"/>
</dbReference>
<evidence type="ECO:0000256" key="20">
    <source>
        <dbReference type="ARBA" id="ARBA00023180"/>
    </source>
</evidence>
<evidence type="ECO:0000256" key="11">
    <source>
        <dbReference type="ARBA" id="ARBA00022723"/>
    </source>
</evidence>
<gene>
    <name evidence="29" type="ORF">TKK_017309</name>
</gene>
<accession>A0ABD2W450</accession>
<evidence type="ECO:0000256" key="7">
    <source>
        <dbReference type="ARBA" id="ARBA00022475"/>
    </source>
</evidence>
<evidence type="ECO:0000256" key="19">
    <source>
        <dbReference type="ARBA" id="ARBA00023157"/>
    </source>
</evidence>
<keyword evidence="13" id="KW-0378">Hydrolase</keyword>
<keyword evidence="12 25" id="KW-0732">Signal</keyword>
<dbReference type="EMBL" id="JBJJXI010000137">
    <property type="protein sequence ID" value="KAL3387356.1"/>
    <property type="molecule type" value="Genomic_DNA"/>
</dbReference>
<evidence type="ECO:0000256" key="13">
    <source>
        <dbReference type="ARBA" id="ARBA00022801"/>
    </source>
</evidence>
<dbReference type="GO" id="GO:0098552">
    <property type="term" value="C:side of membrane"/>
    <property type="evidence" value="ECO:0007669"/>
    <property type="project" value="UniProtKB-KW"/>
</dbReference>
<organism evidence="29 30">
    <name type="scientific">Trichogramma kaykai</name>
    <dbReference type="NCBI Taxonomy" id="54128"/>
    <lineage>
        <taxon>Eukaryota</taxon>
        <taxon>Metazoa</taxon>
        <taxon>Ecdysozoa</taxon>
        <taxon>Arthropoda</taxon>
        <taxon>Hexapoda</taxon>
        <taxon>Insecta</taxon>
        <taxon>Pterygota</taxon>
        <taxon>Neoptera</taxon>
        <taxon>Endopterygota</taxon>
        <taxon>Hymenoptera</taxon>
        <taxon>Apocrita</taxon>
        <taxon>Proctotrupomorpha</taxon>
        <taxon>Chalcidoidea</taxon>
        <taxon>Trichogrammatidae</taxon>
        <taxon>Trichogramma</taxon>
    </lineage>
</organism>
<evidence type="ECO:0000259" key="27">
    <source>
        <dbReference type="Pfam" id="PF11838"/>
    </source>
</evidence>
<dbReference type="FunFam" id="2.60.40.1910:FF:000008">
    <property type="entry name" value="Aminopeptidase"/>
    <property type="match status" value="3"/>
</dbReference>
<evidence type="ECO:0000256" key="16">
    <source>
        <dbReference type="ARBA" id="ARBA00022989"/>
    </source>
</evidence>
<dbReference type="FunFam" id="1.10.390.10:FF:000019">
    <property type="entry name" value="Aminopeptidase"/>
    <property type="match status" value="3"/>
</dbReference>
<evidence type="ECO:0000313" key="29">
    <source>
        <dbReference type="EMBL" id="KAL3387356.1"/>
    </source>
</evidence>
<reference evidence="29 30" key="1">
    <citation type="journal article" date="2024" name="bioRxiv">
        <title>A reference genome for Trichogramma kaykai: A tiny desert-dwelling parasitoid wasp with competing sex-ratio distorters.</title>
        <authorList>
            <person name="Culotta J."/>
            <person name="Lindsey A.R."/>
        </authorList>
    </citation>
    <scope>NUCLEOTIDE SEQUENCE [LARGE SCALE GENOMIC DNA]</scope>
    <source>
        <strain evidence="29 30">KSX58</strain>
    </source>
</reference>
<feature type="binding site" evidence="23">
    <location>
        <position position="321"/>
    </location>
    <ligand>
        <name>Zn(2+)</name>
        <dbReference type="ChEBI" id="CHEBI:29105"/>
        <note>catalytic</note>
    </ligand>
</feature>
<evidence type="ECO:0000256" key="21">
    <source>
        <dbReference type="ARBA" id="ARBA00023288"/>
    </source>
</evidence>
<keyword evidence="20" id="KW-0325">Glycoprotein</keyword>